<dbReference type="AlphaFoldDB" id="A0A1I2AHA0"/>
<evidence type="ECO:0000313" key="3">
    <source>
        <dbReference type="Proteomes" id="UP000183410"/>
    </source>
</evidence>
<dbReference type="RefSeq" id="WP_046230208.1">
    <property type="nucleotide sequence ID" value="NZ_FONN01000002.1"/>
</dbReference>
<organism evidence="2 3">
    <name type="scientific">Paenibacillus algorifonticola</name>
    <dbReference type="NCBI Taxonomy" id="684063"/>
    <lineage>
        <taxon>Bacteria</taxon>
        <taxon>Bacillati</taxon>
        <taxon>Bacillota</taxon>
        <taxon>Bacilli</taxon>
        <taxon>Bacillales</taxon>
        <taxon>Paenibacillaceae</taxon>
        <taxon>Paenibacillus</taxon>
    </lineage>
</organism>
<dbReference type="OrthoDB" id="7904838at2"/>
<sequence length="391" mass="40457">MTYSAPTVTASGLTTPTYEDIRNKLIADAESIFGPEVYLEPDSADYQWISSVASMVFDSFLCVQSAYNSRGPATAIGTGLDIIVGINGISRRPGVASSAIVTVTGTAGTAINSGIVEDNNGNRWSLTNPTIIGQAGSATSLATCLTAGDVVAFAGEINKIITPTLGWTSVTNPADATIGSFPESDAELRARQAISTAQPSRTVIEGLDGGIAALAAVTRFIVYENDTNVVDSDGLPPHSITCVVEGGTDQDIADVIFSRKTPGAYTNGAVAVTVTDQYGVQSTIRFDRPTDVDIVSVINVKQLNGYTTDTTDQIKASVAEFCSSLDIGNDLHISSIWGAALSVNAIPANPTFAVTSVTAAKSGDIQGTTDIPISYSQVAKGDPANVTVNVS</sequence>
<dbReference type="Pfam" id="PF04865">
    <property type="entry name" value="Baseplate_J"/>
    <property type="match status" value="1"/>
</dbReference>
<accession>A0A1I2AHA0</accession>
<name>A0A1I2AHA0_9BACL</name>
<reference evidence="3" key="1">
    <citation type="submission" date="2016-10" db="EMBL/GenBank/DDBJ databases">
        <authorList>
            <person name="Varghese N."/>
            <person name="Submissions S."/>
        </authorList>
    </citation>
    <scope>NUCLEOTIDE SEQUENCE [LARGE SCALE GENOMIC DNA]</scope>
    <source>
        <strain evidence="3">CGMCC 1.10223</strain>
    </source>
</reference>
<dbReference type="Proteomes" id="UP000183410">
    <property type="component" value="Unassembled WGS sequence"/>
</dbReference>
<evidence type="ECO:0000259" key="1">
    <source>
        <dbReference type="Pfam" id="PF04865"/>
    </source>
</evidence>
<keyword evidence="3" id="KW-1185">Reference proteome</keyword>
<evidence type="ECO:0000313" key="2">
    <source>
        <dbReference type="EMBL" id="SFE43252.1"/>
    </source>
</evidence>
<protein>
    <submittedName>
        <fullName evidence="2">Uncharacterized phage protein gp47/JayE</fullName>
    </submittedName>
</protein>
<dbReference type="EMBL" id="FONN01000002">
    <property type="protein sequence ID" value="SFE43252.1"/>
    <property type="molecule type" value="Genomic_DNA"/>
</dbReference>
<proteinExistence type="predicted"/>
<feature type="domain" description="Baseplate protein J-like barrel" evidence="1">
    <location>
        <begin position="101"/>
        <end position="178"/>
    </location>
</feature>
<gene>
    <name evidence="2" type="ORF">SAMN04487969_102491</name>
</gene>
<dbReference type="InterPro" id="IPR006949">
    <property type="entry name" value="Barrel_Baseplate_J-like"/>
</dbReference>